<evidence type="ECO:0000256" key="1">
    <source>
        <dbReference type="SAM" id="Phobius"/>
    </source>
</evidence>
<keyword evidence="1" id="KW-1133">Transmembrane helix</keyword>
<organism evidence="2 3">
    <name type="scientific">Dactylosporangium siamense</name>
    <dbReference type="NCBI Taxonomy" id="685454"/>
    <lineage>
        <taxon>Bacteria</taxon>
        <taxon>Bacillati</taxon>
        <taxon>Actinomycetota</taxon>
        <taxon>Actinomycetes</taxon>
        <taxon>Micromonosporales</taxon>
        <taxon>Micromonosporaceae</taxon>
        <taxon>Dactylosporangium</taxon>
    </lineage>
</organism>
<keyword evidence="3" id="KW-1185">Reference proteome</keyword>
<gene>
    <name evidence="2" type="ORF">Dsi01nite_053440</name>
</gene>
<dbReference type="RefSeq" id="WP_203849045.1">
    <property type="nucleotide sequence ID" value="NZ_BAAAVW010000018.1"/>
</dbReference>
<reference evidence="2" key="1">
    <citation type="submission" date="2021-01" db="EMBL/GenBank/DDBJ databases">
        <title>Whole genome shotgun sequence of Dactylosporangium siamense NBRC 106093.</title>
        <authorList>
            <person name="Komaki H."/>
            <person name="Tamura T."/>
        </authorList>
    </citation>
    <scope>NUCLEOTIDE SEQUENCE</scope>
    <source>
        <strain evidence="2">NBRC 106093</strain>
    </source>
</reference>
<comment type="caution">
    <text evidence="2">The sequence shown here is derived from an EMBL/GenBank/DDBJ whole genome shotgun (WGS) entry which is preliminary data.</text>
</comment>
<keyword evidence="1" id="KW-0472">Membrane</keyword>
<keyword evidence="1" id="KW-0812">Transmembrane</keyword>
<feature type="transmembrane region" description="Helical" evidence="1">
    <location>
        <begin position="89"/>
        <end position="114"/>
    </location>
</feature>
<proteinExistence type="predicted"/>
<dbReference type="EMBL" id="BONQ01000083">
    <property type="protein sequence ID" value="GIG47303.1"/>
    <property type="molecule type" value="Genomic_DNA"/>
</dbReference>
<evidence type="ECO:0000313" key="2">
    <source>
        <dbReference type="EMBL" id="GIG47303.1"/>
    </source>
</evidence>
<feature type="transmembrane region" description="Helical" evidence="1">
    <location>
        <begin position="134"/>
        <end position="155"/>
    </location>
</feature>
<feature type="transmembrane region" description="Helical" evidence="1">
    <location>
        <begin position="48"/>
        <end position="68"/>
    </location>
</feature>
<evidence type="ECO:0000313" key="3">
    <source>
        <dbReference type="Proteomes" id="UP000660611"/>
    </source>
</evidence>
<sequence>MPSPSRWCAGAATATAVTGAIGLAVSVAGSAPWRYVSESGVAGAPHPTLYRCSMLLLAASLALLAVPARHTGRLWTGTGRLWTGTGRRLAAAVPTGLAAAALTLAAPLAALSGAVTCSPGCPLPPYESPQPRDLIHATGAIGALLLCALAILVYATQPDATTLRRAGRLGVLLAFPPLILSAIGILLLGRGLFTGLMERAALAAVSAWLVHTAAVHVRAKP</sequence>
<protein>
    <recommendedName>
        <fullName evidence="4">DUF998 domain-containing protein</fullName>
    </recommendedName>
</protein>
<dbReference type="AlphaFoldDB" id="A0A919PRY1"/>
<evidence type="ECO:0008006" key="4">
    <source>
        <dbReference type="Google" id="ProtNLM"/>
    </source>
</evidence>
<feature type="transmembrane region" description="Helical" evidence="1">
    <location>
        <begin position="167"/>
        <end position="188"/>
    </location>
</feature>
<dbReference type="Proteomes" id="UP000660611">
    <property type="component" value="Unassembled WGS sequence"/>
</dbReference>
<accession>A0A919PRY1</accession>
<name>A0A919PRY1_9ACTN</name>